<protein>
    <submittedName>
        <fullName evidence="2">6278_t:CDS:1</fullName>
    </submittedName>
</protein>
<evidence type="ECO:0000259" key="1">
    <source>
        <dbReference type="Pfam" id="PF20713"/>
    </source>
</evidence>
<evidence type="ECO:0000313" key="2">
    <source>
        <dbReference type="EMBL" id="CAG8491129.1"/>
    </source>
</evidence>
<proteinExistence type="predicted"/>
<keyword evidence="3" id="KW-1185">Reference proteome</keyword>
<evidence type="ECO:0000313" key="3">
    <source>
        <dbReference type="Proteomes" id="UP000789570"/>
    </source>
</evidence>
<organism evidence="2 3">
    <name type="scientific">Funneliformis caledonium</name>
    <dbReference type="NCBI Taxonomy" id="1117310"/>
    <lineage>
        <taxon>Eukaryota</taxon>
        <taxon>Fungi</taxon>
        <taxon>Fungi incertae sedis</taxon>
        <taxon>Mucoromycota</taxon>
        <taxon>Glomeromycotina</taxon>
        <taxon>Glomeromycetes</taxon>
        <taxon>Glomerales</taxon>
        <taxon>Glomeraceae</taxon>
        <taxon>Funneliformis</taxon>
    </lineage>
</organism>
<name>A0A9N8ZE35_9GLOM</name>
<dbReference type="EMBL" id="CAJVPQ010000545">
    <property type="protein sequence ID" value="CAG8491129.1"/>
    <property type="molecule type" value="Genomic_DNA"/>
</dbReference>
<dbReference type="InterPro" id="IPR049229">
    <property type="entry name" value="DUF6826"/>
</dbReference>
<dbReference type="Pfam" id="PF20713">
    <property type="entry name" value="DUF6826"/>
    <property type="match status" value="1"/>
</dbReference>
<feature type="domain" description="DUF6826" evidence="1">
    <location>
        <begin position="42"/>
        <end position="101"/>
    </location>
</feature>
<accession>A0A9N8ZE35</accession>
<comment type="caution">
    <text evidence="2">The sequence shown here is derived from an EMBL/GenBank/DDBJ whole genome shotgun (WGS) entry which is preliminary data.</text>
</comment>
<gene>
    <name evidence="2" type="ORF">FCALED_LOCUS3219</name>
</gene>
<dbReference type="AlphaFoldDB" id="A0A9N8ZE35"/>
<dbReference type="Proteomes" id="UP000789570">
    <property type="component" value="Unassembled WGS sequence"/>
</dbReference>
<reference evidence="2" key="1">
    <citation type="submission" date="2021-06" db="EMBL/GenBank/DDBJ databases">
        <authorList>
            <person name="Kallberg Y."/>
            <person name="Tangrot J."/>
            <person name="Rosling A."/>
        </authorList>
    </citation>
    <scope>NUCLEOTIDE SEQUENCE</scope>
    <source>
        <strain evidence="2">UK204</strain>
    </source>
</reference>
<sequence length="102" mass="12007">MKVVKCREDVRRCQEALLAITAQIGSLTEREKDKTMMKNSNEEYYQVYFINVYSKLSYKRISVEDTHKFSVLLTRKSDCVIIDKDHGLDFLNVEIVIEIKLQ</sequence>